<dbReference type="Proteomes" id="UP000438991">
    <property type="component" value="Unassembled WGS sequence"/>
</dbReference>
<evidence type="ECO:0000313" key="4">
    <source>
        <dbReference type="Proteomes" id="UP000289200"/>
    </source>
</evidence>
<protein>
    <recommendedName>
        <fullName evidence="1">Phasin domain-containing protein</fullName>
    </recommendedName>
</protein>
<sequence>MSTDCPELPPLDLELPARPLLDLPADVRTVAVDGLEQMKDGCESLAHTAEEAGEVIERSCAGAVHGGAALGLEMIAVMQANMNAGFAFAAELAEARTLPDMIELSSTFAARRLEAAVAQGKALWASGQRLMSDAARPFADSLSAHLDRPASS</sequence>
<evidence type="ECO:0000259" key="1">
    <source>
        <dbReference type="Pfam" id="PF09361"/>
    </source>
</evidence>
<dbReference type="Proteomes" id="UP000289200">
    <property type="component" value="Unassembled WGS sequence"/>
</dbReference>
<evidence type="ECO:0000313" key="3">
    <source>
        <dbReference type="EMBL" id="VCU11581.1"/>
    </source>
</evidence>
<dbReference type="RefSeq" id="WP_129611527.1">
    <property type="nucleotide sequence ID" value="NZ_UWOC01000204.1"/>
</dbReference>
<accession>A0A447D223</accession>
<dbReference type="AlphaFoldDB" id="A0A447D223"/>
<dbReference type="EMBL" id="WNKV01000011">
    <property type="protein sequence ID" value="MTW17691.1"/>
    <property type="molecule type" value="Genomic_DNA"/>
</dbReference>
<organism evidence="3 4">
    <name type="scientific">Rhodoplanes serenus</name>
    <dbReference type="NCBI Taxonomy" id="200615"/>
    <lineage>
        <taxon>Bacteria</taxon>
        <taxon>Pseudomonadati</taxon>
        <taxon>Pseudomonadota</taxon>
        <taxon>Alphaproteobacteria</taxon>
        <taxon>Hyphomicrobiales</taxon>
        <taxon>Nitrobacteraceae</taxon>
        <taxon>Rhodoplanes</taxon>
    </lineage>
</organism>
<keyword evidence="4" id="KW-1185">Reference proteome</keyword>
<gene>
    <name evidence="2" type="ORF">GJ689_15905</name>
    <name evidence="3" type="ORF">RHODGE_RHODGE_04795</name>
</gene>
<evidence type="ECO:0000313" key="5">
    <source>
        <dbReference type="Proteomes" id="UP000438991"/>
    </source>
</evidence>
<name>A0A447D223_9BRAD</name>
<dbReference type="EMBL" id="UWOC01000204">
    <property type="protein sequence ID" value="VCU11581.1"/>
    <property type="molecule type" value="Genomic_DNA"/>
</dbReference>
<dbReference type="Pfam" id="PF09361">
    <property type="entry name" value="Phasin_2"/>
    <property type="match status" value="1"/>
</dbReference>
<reference evidence="3" key="2">
    <citation type="submission" date="2018-10" db="EMBL/GenBank/DDBJ databases">
        <authorList>
            <person name="Peiro R."/>
            <person name="Begona"/>
            <person name="Cbmso G."/>
            <person name="Lopez M."/>
            <person name="Gonzalez S."/>
            <person name="Sacristan E."/>
            <person name="Castillo E."/>
        </authorList>
    </citation>
    <scope>NUCLEOTIDE SEQUENCE</scope>
    <source>
        <strain evidence="3">Rhod_genome</strain>
    </source>
</reference>
<proteinExistence type="predicted"/>
<dbReference type="OrthoDB" id="8479257at2"/>
<reference evidence="4" key="1">
    <citation type="submission" date="2018-10" db="EMBL/GenBank/DDBJ databases">
        <authorList>
            <person name="Peiro R."/>
            <person name="Begona"/>
            <person name="Cbmso G."/>
            <person name="Lopez M."/>
            <person name="Gonzalez S."/>
            <person name="Sacristan E."/>
            <person name="Castillo E."/>
        </authorList>
    </citation>
    <scope>NUCLEOTIDE SEQUENCE [LARGE SCALE GENOMIC DNA]</scope>
</reference>
<feature type="domain" description="Phasin" evidence="1">
    <location>
        <begin position="44"/>
        <end position="140"/>
    </location>
</feature>
<dbReference type="InterPro" id="IPR018968">
    <property type="entry name" value="Phasin"/>
</dbReference>
<comment type="caution">
    <text evidence="3">The sequence shown here is derived from an EMBL/GenBank/DDBJ whole genome shotgun (WGS) entry which is preliminary data.</text>
</comment>
<reference evidence="2 5" key="3">
    <citation type="submission" date="2019-11" db="EMBL/GenBank/DDBJ databases">
        <title>Whole-genome sequence of Rhodoplanes serenus DSM 18633, type strain.</title>
        <authorList>
            <person name="Kyndt J.A."/>
            <person name="Meyer T.E."/>
        </authorList>
    </citation>
    <scope>NUCLEOTIDE SEQUENCE [LARGE SCALE GENOMIC DNA]</scope>
    <source>
        <strain evidence="2 5">DSM 18633</strain>
    </source>
</reference>
<evidence type="ECO:0000313" key="2">
    <source>
        <dbReference type="EMBL" id="MTW17691.1"/>
    </source>
</evidence>